<protein>
    <submittedName>
        <fullName evidence="2">Uncharacterized protein</fullName>
    </submittedName>
</protein>
<dbReference type="PROSITE" id="PS51257">
    <property type="entry name" value="PROKAR_LIPOPROTEIN"/>
    <property type="match status" value="1"/>
</dbReference>
<evidence type="ECO:0000256" key="1">
    <source>
        <dbReference type="SAM" id="MobiDB-lite"/>
    </source>
</evidence>
<name>A0ABU0WWW1_9PSEU</name>
<feature type="region of interest" description="Disordered" evidence="1">
    <location>
        <begin position="1"/>
        <end position="91"/>
    </location>
</feature>
<proteinExistence type="predicted"/>
<feature type="compositionally biased region" description="Low complexity" evidence="1">
    <location>
        <begin position="37"/>
        <end position="55"/>
    </location>
</feature>
<comment type="caution">
    <text evidence="2">The sequence shown here is derived from an EMBL/GenBank/DDBJ whole genome shotgun (WGS) entry which is preliminary data.</text>
</comment>
<organism evidence="2 3">
    <name type="scientific">Saccharothrix yanglingensis</name>
    <dbReference type="NCBI Taxonomy" id="659496"/>
    <lineage>
        <taxon>Bacteria</taxon>
        <taxon>Bacillati</taxon>
        <taxon>Actinomycetota</taxon>
        <taxon>Actinomycetes</taxon>
        <taxon>Pseudonocardiales</taxon>
        <taxon>Pseudonocardiaceae</taxon>
        <taxon>Saccharothrix</taxon>
    </lineage>
</organism>
<accession>A0ABU0WWW1</accession>
<evidence type="ECO:0000313" key="2">
    <source>
        <dbReference type="EMBL" id="MDQ2584345.1"/>
    </source>
</evidence>
<keyword evidence="3" id="KW-1185">Reference proteome</keyword>
<feature type="compositionally biased region" description="Basic and acidic residues" evidence="1">
    <location>
        <begin position="56"/>
        <end position="71"/>
    </location>
</feature>
<evidence type="ECO:0000313" key="3">
    <source>
        <dbReference type="Proteomes" id="UP001225605"/>
    </source>
</evidence>
<dbReference type="Proteomes" id="UP001225605">
    <property type="component" value="Unassembled WGS sequence"/>
</dbReference>
<sequence>MRSKSSTVAAVGGHITASCTTLPKDGPGVMPTENSACPMRTTSRSPTTAPATACRSRGEACEGVPTRRPERSSAISRPSSSTPYTRFCAWE</sequence>
<reference evidence="2 3" key="1">
    <citation type="submission" date="2017-06" db="EMBL/GenBank/DDBJ databases">
        <title>Cultured bacterium strain Saccharothrix yanglingensis Hhs.015.</title>
        <authorList>
            <person name="Xia Y."/>
        </authorList>
    </citation>
    <scope>NUCLEOTIDE SEQUENCE [LARGE SCALE GENOMIC DNA]</scope>
    <source>
        <strain evidence="2 3">Hhs.015</strain>
    </source>
</reference>
<gene>
    <name evidence="2" type="ORF">CKY47_10195</name>
</gene>
<feature type="compositionally biased region" description="Low complexity" evidence="1">
    <location>
        <begin position="72"/>
        <end position="83"/>
    </location>
</feature>
<dbReference type="EMBL" id="NSDM01000003">
    <property type="protein sequence ID" value="MDQ2584345.1"/>
    <property type="molecule type" value="Genomic_DNA"/>
</dbReference>